<reference evidence="9 10" key="1">
    <citation type="submission" date="2024-01" db="EMBL/GenBank/DDBJ databases">
        <title>The genomes of 5 underutilized Papilionoideae crops provide insights into root nodulation and disease resistanc.</title>
        <authorList>
            <person name="Jiang F."/>
        </authorList>
    </citation>
    <scope>NUCLEOTIDE SEQUENCE [LARGE SCALE GENOMIC DNA]</scope>
    <source>
        <strain evidence="9">LVBAO_FW01</strain>
        <tissue evidence="9">Leaves</tissue>
    </source>
</reference>
<keyword evidence="10" id="KW-1185">Reference proteome</keyword>
<dbReference type="GO" id="GO:0003968">
    <property type="term" value="F:RNA-directed RNA polymerase activity"/>
    <property type="evidence" value="ECO:0007669"/>
    <property type="project" value="UniProtKB-KW"/>
</dbReference>
<keyword evidence="1 5" id="KW-0677">Repeat</keyword>
<organism evidence="9 10">
    <name type="scientific">Canavalia gladiata</name>
    <name type="common">Sword bean</name>
    <name type="synonym">Dolichos gladiatus</name>
    <dbReference type="NCBI Taxonomy" id="3824"/>
    <lineage>
        <taxon>Eukaryota</taxon>
        <taxon>Viridiplantae</taxon>
        <taxon>Streptophyta</taxon>
        <taxon>Embryophyta</taxon>
        <taxon>Tracheophyta</taxon>
        <taxon>Spermatophyta</taxon>
        <taxon>Magnoliopsida</taxon>
        <taxon>eudicotyledons</taxon>
        <taxon>Gunneridae</taxon>
        <taxon>Pentapetalae</taxon>
        <taxon>rosids</taxon>
        <taxon>fabids</taxon>
        <taxon>Fabales</taxon>
        <taxon>Fabaceae</taxon>
        <taxon>Papilionoideae</taxon>
        <taxon>50 kb inversion clade</taxon>
        <taxon>NPAAA clade</taxon>
        <taxon>indigoferoid/millettioid clade</taxon>
        <taxon>Phaseoleae</taxon>
        <taxon>Canavalia</taxon>
    </lineage>
</organism>
<evidence type="ECO:0000256" key="4">
    <source>
        <dbReference type="ARBA" id="ARBA00023302"/>
    </source>
</evidence>
<dbReference type="InterPro" id="IPR018502">
    <property type="entry name" value="Annexin_repeat"/>
</dbReference>
<keyword evidence="6" id="KW-0694">RNA-binding</keyword>
<evidence type="ECO:0000256" key="6">
    <source>
        <dbReference type="RuleBase" id="RU363098"/>
    </source>
</evidence>
<evidence type="ECO:0000256" key="5">
    <source>
        <dbReference type="RuleBase" id="RU003540"/>
    </source>
</evidence>
<evidence type="ECO:0000259" key="7">
    <source>
        <dbReference type="Pfam" id="PF05183"/>
    </source>
</evidence>
<evidence type="ECO:0000313" key="9">
    <source>
        <dbReference type="EMBL" id="KAK7308606.1"/>
    </source>
</evidence>
<dbReference type="GO" id="GO:0009651">
    <property type="term" value="P:response to salt stress"/>
    <property type="evidence" value="ECO:0007669"/>
    <property type="project" value="TreeGrafter"/>
</dbReference>
<dbReference type="PANTHER" id="PTHR10502">
    <property type="entry name" value="ANNEXIN"/>
    <property type="match status" value="1"/>
</dbReference>
<dbReference type="EMBL" id="JAYMYQ010000010">
    <property type="protein sequence ID" value="KAK7308606.1"/>
    <property type="molecule type" value="Genomic_DNA"/>
</dbReference>
<comment type="similarity">
    <text evidence="5">Belongs to the annexin family.</text>
</comment>
<dbReference type="GO" id="GO:0005509">
    <property type="term" value="F:calcium ion binding"/>
    <property type="evidence" value="ECO:0007669"/>
    <property type="project" value="InterPro"/>
</dbReference>
<dbReference type="EMBL" id="JAYMYQ010000100">
    <property type="protein sequence ID" value="KAK7295896.1"/>
    <property type="molecule type" value="Genomic_DNA"/>
</dbReference>
<comment type="domain">
    <text evidence="5">A pair of annexin repeats may form one binding site for calcium and phospholipid.</text>
</comment>
<dbReference type="Gene3D" id="1.10.220.10">
    <property type="entry name" value="Annexin"/>
    <property type="match status" value="4"/>
</dbReference>
<evidence type="ECO:0000256" key="3">
    <source>
        <dbReference type="ARBA" id="ARBA00023216"/>
    </source>
</evidence>
<dbReference type="InterPro" id="IPR037104">
    <property type="entry name" value="Annexin_sf"/>
</dbReference>
<dbReference type="GO" id="GO:0009408">
    <property type="term" value="P:response to heat"/>
    <property type="evidence" value="ECO:0007669"/>
    <property type="project" value="TreeGrafter"/>
</dbReference>
<accession>A0AAN9K242</accession>
<dbReference type="InterPro" id="IPR057596">
    <property type="entry name" value="RDRP_core"/>
</dbReference>
<protein>
    <recommendedName>
        <fullName evidence="5 6">Multifunctional fusion protein</fullName>
    </recommendedName>
    <domain>
        <recommendedName>
            <fullName evidence="6">RNA-dependent RNA polymerase</fullName>
            <ecNumber evidence="6">2.7.7.48</ecNumber>
        </recommendedName>
    </domain>
    <domain>
        <recommendedName>
            <fullName evidence="5">Annexin</fullName>
        </recommendedName>
    </domain>
</protein>
<dbReference type="Pfam" id="PF05183">
    <property type="entry name" value="RdRP"/>
    <property type="match status" value="1"/>
</dbReference>
<dbReference type="PANTHER" id="PTHR10502:SF191">
    <property type="entry name" value="ANNEXIN"/>
    <property type="match status" value="1"/>
</dbReference>
<comment type="caution">
    <text evidence="9">The sequence shown here is derived from an EMBL/GenBank/DDBJ whole genome shotgun (WGS) entry which is preliminary data.</text>
</comment>
<dbReference type="GO" id="GO:0031047">
    <property type="term" value="P:regulatory ncRNA-mediated gene silencing"/>
    <property type="evidence" value="ECO:0007669"/>
    <property type="project" value="UniProtKB-KW"/>
</dbReference>
<gene>
    <name evidence="9" type="ORF">VNO77_42225</name>
    <name evidence="8" type="ORF">VNO77_51150</name>
</gene>
<dbReference type="AlphaFoldDB" id="A0AAN9K242"/>
<dbReference type="Proteomes" id="UP001367508">
    <property type="component" value="Unassembled WGS sequence"/>
</dbReference>
<name>A0AAN9K242_CANGL</name>
<sequence length="522" mass="59343">MSTLTIPPVIPTPREDAAKLYKAFKGLGCNTSKVIKILAHRNAEQRSFIQQEFETTYSEFLSKRISTELRGHVKKAVMLWLHDPPTRDATVIRQALTSSLVDNQAITEVICSRSPSQLRQMKEVYLSTYHSELEKDIENQTSGDHKKLLLAYVSTPRYEGPELDDGMVQEDAEQLYKAGEKRLGTNEKMFIKIFSDRSSTHMAAVNNAYIASYGHTLEKAIKKETSGSFQRGLLTILRCATDPALYFAKILRKSMKGVGTDDSRLIRVVVTRTEIDMHHIKVAYYRKYGKPLTHAVRSDTSGHYKDFLIHLIGTHNAFSLPSSLPLPSLSIFIQNFMLKENSLYLWAWILTLEPEQFVQISFLKEFEKISPLSAVVTSIDGGYSFFPILDGNTFPTVYSTYPSSLSHWDFLFHHTTSHSCPPNNNLALRENKLLKHNNKIPSYSQQLQQLKVDTVSWLLLIRPHPNGCSASDLDGDIYFVCWDPELIPSRQIQPMDYTAAPSVEVEHDVMIELSILELDIHK</sequence>
<keyword evidence="6" id="KW-0548">Nucleotidyltransferase</keyword>
<dbReference type="GO" id="GO:0009409">
    <property type="term" value="P:response to cold"/>
    <property type="evidence" value="ECO:0007669"/>
    <property type="project" value="TreeGrafter"/>
</dbReference>
<dbReference type="FunFam" id="1.10.220.10:FF:000001">
    <property type="entry name" value="Annexin"/>
    <property type="match status" value="1"/>
</dbReference>
<dbReference type="InterPro" id="IPR018252">
    <property type="entry name" value="Annexin_repeat_CS"/>
</dbReference>
<evidence type="ECO:0000313" key="8">
    <source>
        <dbReference type="EMBL" id="KAK7295896.1"/>
    </source>
</evidence>
<evidence type="ECO:0000256" key="2">
    <source>
        <dbReference type="ARBA" id="ARBA00022837"/>
    </source>
</evidence>
<evidence type="ECO:0000313" key="10">
    <source>
        <dbReference type="Proteomes" id="UP001367508"/>
    </source>
</evidence>
<keyword evidence="2 5" id="KW-0106">Calcium</keyword>
<keyword evidence="3 5" id="KW-0041">Annexin</keyword>
<comment type="similarity">
    <text evidence="6">Belongs to the RdRP family.</text>
</comment>
<dbReference type="PROSITE" id="PS00223">
    <property type="entry name" value="ANNEXIN_1"/>
    <property type="match status" value="1"/>
</dbReference>
<keyword evidence="6" id="KW-0696">RNA-directed RNA polymerase</keyword>
<dbReference type="EC" id="2.7.7.48" evidence="6"/>
<dbReference type="GO" id="GO:0005737">
    <property type="term" value="C:cytoplasm"/>
    <property type="evidence" value="ECO:0007669"/>
    <property type="project" value="TreeGrafter"/>
</dbReference>
<comment type="function">
    <text evidence="6">Probably involved in the RNA silencing pathway and required for the generation of small interfering RNAs (siRNAs).</text>
</comment>
<dbReference type="Pfam" id="PF00191">
    <property type="entry name" value="Annexin"/>
    <property type="match status" value="4"/>
</dbReference>
<dbReference type="GO" id="GO:0003723">
    <property type="term" value="F:RNA binding"/>
    <property type="evidence" value="ECO:0007669"/>
    <property type="project" value="UniProtKB-KW"/>
</dbReference>
<feature type="domain" description="RDRP core" evidence="7">
    <location>
        <begin position="462"/>
        <end position="512"/>
    </location>
</feature>
<dbReference type="InterPro" id="IPR001464">
    <property type="entry name" value="Annexin"/>
</dbReference>
<dbReference type="GO" id="GO:0005544">
    <property type="term" value="F:calcium-dependent phospholipid binding"/>
    <property type="evidence" value="ECO:0007669"/>
    <property type="project" value="UniProtKB-KW"/>
</dbReference>
<dbReference type="GO" id="GO:0009414">
    <property type="term" value="P:response to water deprivation"/>
    <property type="evidence" value="ECO:0007669"/>
    <property type="project" value="TreeGrafter"/>
</dbReference>
<proteinExistence type="inferred from homology"/>
<dbReference type="PRINTS" id="PR00196">
    <property type="entry name" value="ANNEXIN"/>
</dbReference>
<dbReference type="GO" id="GO:0005886">
    <property type="term" value="C:plasma membrane"/>
    <property type="evidence" value="ECO:0007669"/>
    <property type="project" value="TreeGrafter"/>
</dbReference>
<dbReference type="PROSITE" id="PS51897">
    <property type="entry name" value="ANNEXIN_2"/>
    <property type="match status" value="4"/>
</dbReference>
<evidence type="ECO:0000256" key="1">
    <source>
        <dbReference type="ARBA" id="ARBA00022737"/>
    </source>
</evidence>
<dbReference type="SUPFAM" id="SSF47874">
    <property type="entry name" value="Annexin"/>
    <property type="match status" value="1"/>
</dbReference>
<keyword evidence="6" id="KW-0808">Transferase</keyword>
<dbReference type="SMART" id="SM00335">
    <property type="entry name" value="ANX"/>
    <property type="match status" value="4"/>
</dbReference>
<comment type="catalytic activity">
    <reaction evidence="6">
        <text>RNA(n) + a ribonucleoside 5'-triphosphate = RNA(n+1) + diphosphate</text>
        <dbReference type="Rhea" id="RHEA:21248"/>
        <dbReference type="Rhea" id="RHEA-COMP:14527"/>
        <dbReference type="Rhea" id="RHEA-COMP:17342"/>
        <dbReference type="ChEBI" id="CHEBI:33019"/>
        <dbReference type="ChEBI" id="CHEBI:61557"/>
        <dbReference type="ChEBI" id="CHEBI:140395"/>
        <dbReference type="EC" id="2.7.7.48"/>
    </reaction>
</comment>
<dbReference type="FunFam" id="1.10.220.10:FF:000002">
    <property type="entry name" value="Annexin"/>
    <property type="match status" value="1"/>
</dbReference>
<keyword evidence="6" id="KW-0943">RNA-mediated gene silencing</keyword>
<dbReference type="GO" id="GO:0001786">
    <property type="term" value="F:phosphatidylserine binding"/>
    <property type="evidence" value="ECO:0007669"/>
    <property type="project" value="TreeGrafter"/>
</dbReference>
<keyword evidence="4 5" id="KW-0111">Calcium/phospholipid-binding</keyword>